<dbReference type="InterPro" id="IPR009003">
    <property type="entry name" value="Peptidase_S1_PA"/>
</dbReference>
<dbReference type="SUPFAM" id="SSF50494">
    <property type="entry name" value="Trypsin-like serine proteases"/>
    <property type="match status" value="1"/>
</dbReference>
<accession>A0A6C0J7L3</accession>
<evidence type="ECO:0008006" key="2">
    <source>
        <dbReference type="Google" id="ProtNLM"/>
    </source>
</evidence>
<reference evidence="1" key="1">
    <citation type="journal article" date="2020" name="Nature">
        <title>Giant virus diversity and host interactions through global metagenomics.</title>
        <authorList>
            <person name="Schulz F."/>
            <person name="Roux S."/>
            <person name="Paez-Espino D."/>
            <person name="Jungbluth S."/>
            <person name="Walsh D.A."/>
            <person name="Denef V.J."/>
            <person name="McMahon K.D."/>
            <person name="Konstantinidis K.T."/>
            <person name="Eloe-Fadrosh E.A."/>
            <person name="Kyrpides N.C."/>
            <person name="Woyke T."/>
        </authorList>
    </citation>
    <scope>NUCLEOTIDE SEQUENCE</scope>
    <source>
        <strain evidence="1">GVMAG-M-3300025727-45</strain>
    </source>
</reference>
<evidence type="ECO:0000313" key="1">
    <source>
        <dbReference type="EMBL" id="QHT99623.1"/>
    </source>
</evidence>
<sequence>MGLTELPKINVLFNNNLTSDIWNKRMSCEQCMPIESPVCTKHDVVTLKSLSNKIFIFSYEDNAPLIQGKEYMFSIYIYVDELANGDGFTYTQMPYSNDEYNEDFYLNHNVEDDDQHLESIATMTNVTSLTIDDKENGIGKNEKKSKVKPVKMAIFKGRYFNESNILSSFEKPEYNNRWCKLTWLFTIGESYSKREANGQRISLYLKHTENMIISLWKPELFCLSGIYEPDLYKNFDFFNMSINLFNDYKNSCVNIYNGNKNQVNLTGFLINKKYICTVYNKENSLVYAQIFPSGVITPLTLIGFDKIIGIALYEIPENAKLQTNNTFLILEPNNNITKTMLICTMNRQYSTCKHQVTPGFITNELNNISVNDGMFQTTFENSKNTLGQPVLNPNGELIGMLANFSSNGNVSMCISVNLLNKIFSRIIKAYETNNKNIPLELNGAFMGIKYHYITLQEKVNLMIENRETIVVDNVYKNSPAFNAGIKDGDIIMNFSKNNSPVGFMSFFEYIYTKKVDSKICFEYCKNYSLDRRIPIELVIDSRRRFTNLPENYL</sequence>
<protein>
    <recommendedName>
        <fullName evidence="2">PDZ domain-containing protein</fullName>
    </recommendedName>
</protein>
<dbReference type="AlphaFoldDB" id="A0A6C0J7L3"/>
<dbReference type="EMBL" id="MN740311">
    <property type="protein sequence ID" value="QHT99623.1"/>
    <property type="molecule type" value="Genomic_DNA"/>
</dbReference>
<organism evidence="1">
    <name type="scientific">viral metagenome</name>
    <dbReference type="NCBI Taxonomy" id="1070528"/>
    <lineage>
        <taxon>unclassified sequences</taxon>
        <taxon>metagenomes</taxon>
        <taxon>organismal metagenomes</taxon>
    </lineage>
</organism>
<name>A0A6C0J7L3_9ZZZZ</name>
<dbReference type="PANTHER" id="PTHR47389">
    <property type="entry name" value="OS09G0436400 PROTEIN"/>
    <property type="match status" value="1"/>
</dbReference>
<dbReference type="PANTHER" id="PTHR47389:SF8">
    <property type="entry name" value="EXPRESSED PROTEIN"/>
    <property type="match status" value="1"/>
</dbReference>
<dbReference type="SUPFAM" id="SSF50156">
    <property type="entry name" value="PDZ domain-like"/>
    <property type="match status" value="1"/>
</dbReference>
<dbReference type="Gene3D" id="2.30.42.10">
    <property type="match status" value="1"/>
</dbReference>
<dbReference type="Gene3D" id="2.40.10.120">
    <property type="match status" value="1"/>
</dbReference>
<proteinExistence type="predicted"/>
<dbReference type="InterPro" id="IPR036034">
    <property type="entry name" value="PDZ_sf"/>
</dbReference>